<feature type="transmembrane region" description="Helical" evidence="1">
    <location>
        <begin position="179"/>
        <end position="198"/>
    </location>
</feature>
<keyword evidence="1" id="KW-1133">Transmembrane helix</keyword>
<sequence>MEMMERYIYAVTKYLPEAQREDVAMELRGNILDMLPESPSEEEVLKVLKSLGSPRKLSEEYNTRKRYLIGPSYFDKYLEVLKLVVSIVMIVLLVVNLVSFVVGTSTETFGVGEIGRLISTIISSSISGGLQAAFWVTVSFVILENTAAEEGYHELFKKEWSPKDLAPVPSSTSLKISKVEAAISLIVTIIFMVFLYMGSDKFGIFWMKDGGTLENIPVFNLERLQSYLPLFWIFAVAQVILFIWQMVKEYWDMPMAIFNLVFELGFCILAIVILTDGALFNPALYTELQESMGLAPEVAREWITRGKIFTGVLIVVLSLIDSLSTLYKVRKGMRKKEA</sequence>
<gene>
    <name evidence="2" type="ORF">SAMN05421804_10551</name>
</gene>
<organism evidence="2 3">
    <name type="scientific">Proteiniclasticum ruminis</name>
    <dbReference type="NCBI Taxonomy" id="398199"/>
    <lineage>
        <taxon>Bacteria</taxon>
        <taxon>Bacillati</taxon>
        <taxon>Bacillota</taxon>
        <taxon>Clostridia</taxon>
        <taxon>Eubacteriales</taxon>
        <taxon>Clostridiaceae</taxon>
        <taxon>Proteiniclasticum</taxon>
    </lineage>
</organism>
<feature type="transmembrane region" description="Helical" evidence="1">
    <location>
        <begin position="256"/>
        <end position="275"/>
    </location>
</feature>
<proteinExistence type="predicted"/>
<evidence type="ECO:0000256" key="1">
    <source>
        <dbReference type="SAM" id="Phobius"/>
    </source>
</evidence>
<dbReference type="AlphaFoldDB" id="A0A1G8PBG6"/>
<feature type="transmembrane region" description="Helical" evidence="1">
    <location>
        <begin position="227"/>
        <end position="244"/>
    </location>
</feature>
<feature type="transmembrane region" description="Helical" evidence="1">
    <location>
        <begin position="80"/>
        <end position="101"/>
    </location>
</feature>
<evidence type="ECO:0000313" key="3">
    <source>
        <dbReference type="Proteomes" id="UP000183255"/>
    </source>
</evidence>
<dbReference type="RefSeq" id="WP_031576617.1">
    <property type="nucleotide sequence ID" value="NZ_FNDZ01000005.1"/>
</dbReference>
<name>A0A1G8PBG6_9CLOT</name>
<accession>A0A1G8PBG6</accession>
<feature type="transmembrane region" description="Helical" evidence="1">
    <location>
        <begin position="308"/>
        <end position="327"/>
    </location>
</feature>
<keyword evidence="1" id="KW-0812">Transmembrane</keyword>
<protein>
    <submittedName>
        <fullName evidence="2">Uncharacterized protein</fullName>
    </submittedName>
</protein>
<evidence type="ECO:0000313" key="2">
    <source>
        <dbReference type="EMBL" id="SDI89812.1"/>
    </source>
</evidence>
<dbReference type="Proteomes" id="UP000183255">
    <property type="component" value="Unassembled WGS sequence"/>
</dbReference>
<dbReference type="EMBL" id="FNDZ01000005">
    <property type="protein sequence ID" value="SDI89812.1"/>
    <property type="molecule type" value="Genomic_DNA"/>
</dbReference>
<keyword evidence="1" id="KW-0472">Membrane</keyword>
<reference evidence="2 3" key="1">
    <citation type="submission" date="2016-10" db="EMBL/GenBank/DDBJ databases">
        <authorList>
            <person name="de Groot N.N."/>
        </authorList>
    </citation>
    <scope>NUCLEOTIDE SEQUENCE [LARGE SCALE GENOMIC DNA]</scope>
    <source>
        <strain evidence="2 3">CGMCC 1.5058</strain>
    </source>
</reference>
<feature type="transmembrane region" description="Helical" evidence="1">
    <location>
        <begin position="121"/>
        <end position="143"/>
    </location>
</feature>
<dbReference type="Pfam" id="PF22564">
    <property type="entry name" value="HAAS"/>
    <property type="match status" value="1"/>
</dbReference>